<keyword evidence="3" id="KW-1185">Reference proteome</keyword>
<sequence>MLHVSDLVHAEKCEAYAWNCAHRKLPFQSYYHMDVPFSALWKQYLGYQTYGEGHVGQTNSDTLSLLKKYDVVYQARFEYRGLRTKIPVLIRKDQGWLALYPHLSAYPKEEEARFMKLNDQAAASIGVTICDHEILYLNKDYVRQDELDLSQCFLRSKQLFNHRNHLNKTIQECIDETELDLDEWIDKTKPILEGERPEIKRTKACTSGRRCVYYSYCFDESKEPDDSVLFLTTSQYKLDAYEKGIRHIKDMPIDQLEGFRLQYSQYMASRNGGQFADRNAIQSWLSHIQYPISYLDFEWDTFAIPPYRGMRPFDVLCFQYSLHIEEKDKPLRHEDFFESGDCREAFVKSLIEKIPASGTILVYNMEGAEKLRLTQLAEQFPQYAEKLKTICGRMVDLSKPFEAGLLYDNRMRGHYSLKSILPVFSDQYSYQELPVSDGMDAVQAYREFANADPEKQTKIREAIRTYCSLDTLAEYIVYHGLLDLNKEEN</sequence>
<evidence type="ECO:0000313" key="3">
    <source>
        <dbReference type="Proteomes" id="UP000539953"/>
    </source>
</evidence>
<dbReference type="Proteomes" id="UP000539953">
    <property type="component" value="Unassembled WGS sequence"/>
</dbReference>
<name>A0A7W8CXD1_9FIRM</name>
<reference evidence="2 3" key="1">
    <citation type="submission" date="2020-08" db="EMBL/GenBank/DDBJ databases">
        <title>Genomic Encyclopedia of Type Strains, Phase IV (KMG-IV): sequencing the most valuable type-strain genomes for metagenomic binning, comparative biology and taxonomic classification.</title>
        <authorList>
            <person name="Goeker M."/>
        </authorList>
    </citation>
    <scope>NUCLEOTIDE SEQUENCE [LARGE SCALE GENOMIC DNA]</scope>
    <source>
        <strain evidence="2 3">DSM 25799</strain>
    </source>
</reference>
<organism evidence="2 3">
    <name type="scientific">Catenisphaera adipataccumulans</name>
    <dbReference type="NCBI Taxonomy" id="700500"/>
    <lineage>
        <taxon>Bacteria</taxon>
        <taxon>Bacillati</taxon>
        <taxon>Bacillota</taxon>
        <taxon>Erysipelotrichia</taxon>
        <taxon>Erysipelotrichales</taxon>
        <taxon>Erysipelotrichaceae</taxon>
        <taxon>Catenisphaera</taxon>
    </lineage>
</organism>
<comment type="caution">
    <text evidence="2">The sequence shown here is derived from an EMBL/GenBank/DDBJ whole genome shotgun (WGS) entry which is preliminary data.</text>
</comment>
<dbReference type="EMBL" id="JACHHK010000004">
    <property type="protein sequence ID" value="MBB5183343.1"/>
    <property type="molecule type" value="Genomic_DNA"/>
</dbReference>
<accession>A0A7W8CXD1</accession>
<dbReference type="AlphaFoldDB" id="A0A7W8CXD1"/>
<evidence type="ECO:0000259" key="1">
    <source>
        <dbReference type="Pfam" id="PF11074"/>
    </source>
</evidence>
<protein>
    <recommendedName>
        <fullName evidence="1">DUF2779 domain-containing protein</fullName>
    </recommendedName>
</protein>
<evidence type="ECO:0000313" key="2">
    <source>
        <dbReference type="EMBL" id="MBB5183343.1"/>
    </source>
</evidence>
<dbReference type="Pfam" id="PF11074">
    <property type="entry name" value="DUF2779"/>
    <property type="match status" value="1"/>
</dbReference>
<feature type="domain" description="DUF2779" evidence="1">
    <location>
        <begin position="294"/>
        <end position="416"/>
    </location>
</feature>
<dbReference type="RefSeq" id="WP_246346097.1">
    <property type="nucleotide sequence ID" value="NZ_JACHHK010000004.1"/>
</dbReference>
<gene>
    <name evidence="2" type="ORF">HNQ47_001364</name>
</gene>
<proteinExistence type="predicted"/>
<dbReference type="InterPro" id="IPR021301">
    <property type="entry name" value="DUF2779"/>
</dbReference>